<reference evidence="1 2" key="1">
    <citation type="journal article" date="2019" name="Front. Microbiol.">
        <title>Ammonia Oxidation by the Arctic Terrestrial Thaumarchaeote Candidatus Nitrosocosmicus arcticus Is Stimulated by Increasing Temperatures.</title>
        <authorList>
            <person name="Alves R.J.E."/>
            <person name="Kerou M."/>
            <person name="Zappe A."/>
            <person name="Bittner R."/>
            <person name="Abby S.S."/>
            <person name="Schmidt H.A."/>
            <person name="Pfeifer K."/>
            <person name="Schleper C."/>
        </authorList>
    </citation>
    <scope>NUCLEOTIDE SEQUENCE [LARGE SCALE GENOMIC DNA]</scope>
    <source>
        <strain evidence="1 2">Kfb</strain>
    </source>
</reference>
<proteinExistence type="predicted"/>
<evidence type="ECO:0000313" key="2">
    <source>
        <dbReference type="Proteomes" id="UP000315289"/>
    </source>
</evidence>
<keyword evidence="2" id="KW-1185">Reference proteome</keyword>
<sequence length="132" mass="15187">MDFANEDFANIHCKHIRELDPLIRFVGIASGMGTLVATSYREQLNALMSDDETRLYAMQAVFRAELREDFQKNLGTLNYSVGKYDKLIRATIPLDSVNESKYYLLISFDIEANSIFIIEKKILEYIKVLPRG</sequence>
<dbReference type="RefSeq" id="WP_144731484.1">
    <property type="nucleotide sequence ID" value="NZ_ML675584.1"/>
</dbReference>
<name>A0A557SUQ8_9ARCH</name>
<dbReference type="OrthoDB" id="1734at2157"/>
<evidence type="ECO:0000313" key="1">
    <source>
        <dbReference type="EMBL" id="TVP40337.1"/>
    </source>
</evidence>
<dbReference type="Proteomes" id="UP000315289">
    <property type="component" value="Unassembled WGS sequence"/>
</dbReference>
<organism evidence="1 2">
    <name type="scientific">Candidatus Nitrosocosmicus arcticus</name>
    <dbReference type="NCBI Taxonomy" id="2035267"/>
    <lineage>
        <taxon>Archaea</taxon>
        <taxon>Nitrososphaerota</taxon>
        <taxon>Nitrososphaeria</taxon>
        <taxon>Nitrososphaerales</taxon>
        <taxon>Nitrososphaeraceae</taxon>
        <taxon>Candidatus Nitrosocosmicus</taxon>
    </lineage>
</organism>
<accession>A0A557SUQ8</accession>
<comment type="caution">
    <text evidence="1">The sequence shown here is derived from an EMBL/GenBank/DDBJ whole genome shotgun (WGS) entry which is preliminary data.</text>
</comment>
<protein>
    <submittedName>
        <fullName evidence="1">Uncharacterized protein</fullName>
    </submittedName>
</protein>
<dbReference type="EMBL" id="VOAH01000008">
    <property type="protein sequence ID" value="TVP40337.1"/>
    <property type="molecule type" value="Genomic_DNA"/>
</dbReference>
<gene>
    <name evidence="1" type="ORF">NARC_80063</name>
</gene>
<dbReference type="AlphaFoldDB" id="A0A557SUQ8"/>